<dbReference type="Proteomes" id="UP000593567">
    <property type="component" value="Unassembled WGS sequence"/>
</dbReference>
<sequence length="107" mass="12541">MLTDEIESSTECVLMYVAEDGKHMCIYVGPFSTQYVLQHRLQEQWASLESDKNRVSEFDLVYQCQHCAFSSGYLHNMKLHHLNTHPQYHLLGSKAKWSKYKKSSQKI</sequence>
<evidence type="ECO:0000313" key="1">
    <source>
        <dbReference type="EMBL" id="KAF6025804.1"/>
    </source>
</evidence>
<dbReference type="AlphaFoldDB" id="A0A7J7JJL5"/>
<dbReference type="EMBL" id="VXIV02002437">
    <property type="protein sequence ID" value="KAF6025804.1"/>
    <property type="molecule type" value="Genomic_DNA"/>
</dbReference>
<reference evidence="1" key="1">
    <citation type="submission" date="2020-06" db="EMBL/GenBank/DDBJ databases">
        <title>Draft genome of Bugula neritina, a colonial animal packing powerful symbionts and potential medicines.</title>
        <authorList>
            <person name="Rayko M."/>
        </authorList>
    </citation>
    <scope>NUCLEOTIDE SEQUENCE [LARGE SCALE GENOMIC DNA]</scope>
    <source>
        <strain evidence="1">Kwan_BN1</strain>
    </source>
</reference>
<evidence type="ECO:0000313" key="2">
    <source>
        <dbReference type="Proteomes" id="UP000593567"/>
    </source>
</evidence>
<comment type="caution">
    <text evidence="1">The sequence shown here is derived from an EMBL/GenBank/DDBJ whole genome shotgun (WGS) entry which is preliminary data.</text>
</comment>
<keyword evidence="2" id="KW-1185">Reference proteome</keyword>
<name>A0A7J7JJL5_BUGNE</name>
<accession>A0A7J7JJL5</accession>
<protein>
    <submittedName>
        <fullName evidence="1">Uncharacterized protein</fullName>
    </submittedName>
</protein>
<organism evidence="1 2">
    <name type="scientific">Bugula neritina</name>
    <name type="common">Brown bryozoan</name>
    <name type="synonym">Sertularia neritina</name>
    <dbReference type="NCBI Taxonomy" id="10212"/>
    <lineage>
        <taxon>Eukaryota</taxon>
        <taxon>Metazoa</taxon>
        <taxon>Spiralia</taxon>
        <taxon>Lophotrochozoa</taxon>
        <taxon>Bryozoa</taxon>
        <taxon>Gymnolaemata</taxon>
        <taxon>Cheilostomatida</taxon>
        <taxon>Flustrina</taxon>
        <taxon>Buguloidea</taxon>
        <taxon>Bugulidae</taxon>
        <taxon>Bugula</taxon>
    </lineage>
</organism>
<proteinExistence type="predicted"/>
<gene>
    <name evidence="1" type="ORF">EB796_016055</name>
</gene>